<accession>A0A0P7ZIC0</accession>
<evidence type="ECO:0008006" key="3">
    <source>
        <dbReference type="Google" id="ProtNLM"/>
    </source>
</evidence>
<comment type="caution">
    <text evidence="1">The sequence shown here is derived from an EMBL/GenBank/DDBJ whole genome shotgun (WGS) entry which is preliminary data.</text>
</comment>
<gene>
    <name evidence="1" type="ORF">MPEBLZ_01890</name>
</gene>
<dbReference type="EMBL" id="LKCM01000139">
    <property type="protein sequence ID" value="KPQ43508.1"/>
    <property type="molecule type" value="Genomic_DNA"/>
</dbReference>
<reference evidence="1 2" key="1">
    <citation type="submission" date="2015-09" db="EMBL/GenBank/DDBJ databases">
        <title>A metagenomics-based metabolic model of nitrate-dependent anaerobic oxidation of methane by Methanoperedens-like archaea.</title>
        <authorList>
            <person name="Arshad A."/>
            <person name="Speth D.R."/>
            <person name="De Graaf R.M."/>
            <person name="Op Den Camp H.J."/>
            <person name="Jetten M.S."/>
            <person name="Welte C.U."/>
        </authorList>
    </citation>
    <scope>NUCLEOTIDE SEQUENCE [LARGE SCALE GENOMIC DNA]</scope>
</reference>
<evidence type="ECO:0000313" key="1">
    <source>
        <dbReference type="EMBL" id="KPQ43508.1"/>
    </source>
</evidence>
<protein>
    <recommendedName>
        <fullName evidence="3">CRISPR-associated protein Cas6 C-terminal domain-containing protein</fullName>
    </recommendedName>
</protein>
<dbReference type="Proteomes" id="UP000050360">
    <property type="component" value="Unassembled WGS sequence"/>
</dbReference>
<dbReference type="AlphaFoldDB" id="A0A0P7ZIC0"/>
<proteinExistence type="predicted"/>
<name>A0A0P7ZIC0_9EURY</name>
<evidence type="ECO:0000313" key="2">
    <source>
        <dbReference type="Proteomes" id="UP000050360"/>
    </source>
</evidence>
<sequence length="300" mass="33558">MLPLAKLTARLSFPTSVTFPYWMGNTFRGGFGVHLRRACCPDLKRDCYSCDAREDCIFYYTHMKKDSKVGYGAPPKPIVFIPPFFGKSFIVPENGFLDVGILLFGRFTRFLPHVALGLSMLGQSGIGSERHYDINKFRLDEMRCSFSGDVVYDGNTINIGAMRTIDLADYTSDGISVTDRLSIGFETPIMVKTGKFPPGLEKLLGMIRQRLILYVNEYGDGAKIPDFECSASIKSSSIHFHNIKSRSQREGKRDFFTYTGTAEYSIQKIDENAIQLLRIGLLIGAGPKPSFGLGFIKMID</sequence>
<organism evidence="1 2">
    <name type="scientific">Candidatus Methanoperedens nitratireducens</name>
    <dbReference type="NCBI Taxonomy" id="1392998"/>
    <lineage>
        <taxon>Archaea</taxon>
        <taxon>Methanobacteriati</taxon>
        <taxon>Methanobacteriota</taxon>
        <taxon>Stenosarchaea group</taxon>
        <taxon>Methanomicrobia</taxon>
        <taxon>Methanosarcinales</taxon>
        <taxon>ANME-2 cluster</taxon>
        <taxon>Candidatus Methanoperedentaceae</taxon>
        <taxon>Candidatus Methanoperedens</taxon>
    </lineage>
</organism>